<evidence type="ECO:0000313" key="2">
    <source>
        <dbReference type="Proteomes" id="UP001165079"/>
    </source>
</evidence>
<evidence type="ECO:0000313" key="1">
    <source>
        <dbReference type="EMBL" id="GLZ78951.1"/>
    </source>
</evidence>
<dbReference type="InterPro" id="IPR006748">
    <property type="entry name" value="NH2Glyco/OHUrea_AB-resist_kin"/>
</dbReference>
<dbReference type="AlphaFoldDB" id="A0A9W6WAU7"/>
<gene>
    <name evidence="1" type="ORF">Afil01_37580</name>
</gene>
<protein>
    <submittedName>
        <fullName evidence="1">Hydroxyurea phosphotransferase</fullName>
    </submittedName>
</protein>
<name>A0A9W6WAU7_9ACTN</name>
<dbReference type="InterPro" id="IPR011009">
    <property type="entry name" value="Kinase-like_dom_sf"/>
</dbReference>
<reference evidence="1" key="1">
    <citation type="submission" date="2023-03" db="EMBL/GenBank/DDBJ databases">
        <title>Actinorhabdospora filicis NBRC 111898.</title>
        <authorList>
            <person name="Ichikawa N."/>
            <person name="Sato H."/>
            <person name="Tonouchi N."/>
        </authorList>
    </citation>
    <scope>NUCLEOTIDE SEQUENCE</scope>
    <source>
        <strain evidence="1">NBRC 111898</strain>
    </source>
</reference>
<comment type="caution">
    <text evidence="1">The sequence shown here is derived from an EMBL/GenBank/DDBJ whole genome shotgun (WGS) entry which is preliminary data.</text>
</comment>
<keyword evidence="2" id="KW-1185">Reference proteome</keyword>
<proteinExistence type="predicted"/>
<dbReference type="GO" id="GO:0016773">
    <property type="term" value="F:phosphotransferase activity, alcohol group as acceptor"/>
    <property type="evidence" value="ECO:0007669"/>
    <property type="project" value="InterPro"/>
</dbReference>
<dbReference type="RefSeq" id="WP_285664084.1">
    <property type="nucleotide sequence ID" value="NZ_BSTX01000002.1"/>
</dbReference>
<dbReference type="GO" id="GO:0019748">
    <property type="term" value="P:secondary metabolic process"/>
    <property type="evidence" value="ECO:0007669"/>
    <property type="project" value="InterPro"/>
</dbReference>
<organism evidence="1 2">
    <name type="scientific">Actinorhabdospora filicis</name>
    <dbReference type="NCBI Taxonomy" id="1785913"/>
    <lineage>
        <taxon>Bacteria</taxon>
        <taxon>Bacillati</taxon>
        <taxon>Actinomycetota</taxon>
        <taxon>Actinomycetes</taxon>
        <taxon>Micromonosporales</taxon>
        <taxon>Micromonosporaceae</taxon>
        <taxon>Actinorhabdospora</taxon>
    </lineage>
</organism>
<sequence length="305" mass="32993">MLTIPTALLDTRGRDEEGRSWLASLPALHERYLAEWDLRPAEGHVEGGIASFLQPVRRADGTRAYLKFQPVDEENIGEAIGLRAWDGRDSVRLLDEDPATGVLLLEALDATRPLSKLADSGAAAEVIGGLLASLTAHKAPEGLRTLADIAAQMLADVPKTLAAMADEDEKALLRTCADAVAELVGEPGDRLLHWDLHYDNVLAPLPGTGRGEWLAIDPKPLAGDPGFDILPALHNRWSEITGAGDPAKALLRRFDAITGALAIDRDRAAGWTLGRVLQNSLWTVEDGEDRLEEPQMLIARVLLAR</sequence>
<dbReference type="EMBL" id="BSTX01000002">
    <property type="protein sequence ID" value="GLZ78951.1"/>
    <property type="molecule type" value="Genomic_DNA"/>
</dbReference>
<accession>A0A9W6WAU7</accession>
<dbReference type="SUPFAM" id="SSF56112">
    <property type="entry name" value="Protein kinase-like (PK-like)"/>
    <property type="match status" value="1"/>
</dbReference>
<dbReference type="Proteomes" id="UP001165079">
    <property type="component" value="Unassembled WGS sequence"/>
</dbReference>
<dbReference type="Pfam" id="PF04655">
    <property type="entry name" value="APH_6_hur"/>
    <property type="match status" value="1"/>
</dbReference>